<dbReference type="Gene3D" id="3.30.390.30">
    <property type="match status" value="1"/>
</dbReference>
<evidence type="ECO:0000313" key="7">
    <source>
        <dbReference type="EMBL" id="AZG48536.1"/>
    </source>
</evidence>
<name>A0A3G8JUH2_9ACTN</name>
<evidence type="ECO:0000259" key="5">
    <source>
        <dbReference type="Pfam" id="PF07992"/>
    </source>
</evidence>
<evidence type="ECO:0000256" key="1">
    <source>
        <dbReference type="ARBA" id="ARBA00001974"/>
    </source>
</evidence>
<dbReference type="InterPro" id="IPR050446">
    <property type="entry name" value="FAD-oxidoreductase/Apoptosis"/>
</dbReference>
<evidence type="ECO:0000256" key="2">
    <source>
        <dbReference type="ARBA" id="ARBA00022630"/>
    </source>
</evidence>
<keyword evidence="8" id="KW-1185">Reference proteome</keyword>
<keyword evidence="2" id="KW-0285">Flavoprotein</keyword>
<gene>
    <name evidence="7" type="primary">thcD_4</name>
    <name evidence="7" type="ORF">D7316_05153</name>
</gene>
<feature type="domain" description="Reductase C-terminal" evidence="6">
    <location>
        <begin position="319"/>
        <end position="378"/>
    </location>
</feature>
<organism evidence="7 8">
    <name type="scientific">Gordonia insulae</name>
    <dbReference type="NCBI Taxonomy" id="2420509"/>
    <lineage>
        <taxon>Bacteria</taxon>
        <taxon>Bacillati</taxon>
        <taxon>Actinomycetota</taxon>
        <taxon>Actinomycetes</taxon>
        <taxon>Mycobacteriales</taxon>
        <taxon>Gordoniaceae</taxon>
        <taxon>Gordonia</taxon>
    </lineage>
</organism>
<dbReference type="PANTHER" id="PTHR43557:SF2">
    <property type="entry name" value="RIESKE DOMAIN-CONTAINING PROTEIN-RELATED"/>
    <property type="match status" value="1"/>
</dbReference>
<reference evidence="7 8" key="1">
    <citation type="submission" date="2018-11" db="EMBL/GenBank/DDBJ databases">
        <title>Gordonia insulae sp. nov., isolated from an island soil.</title>
        <authorList>
            <person name="Kim Y.S."/>
            <person name="Kim S.B."/>
        </authorList>
    </citation>
    <scope>NUCLEOTIDE SEQUENCE [LARGE SCALE GENOMIC DNA]</scope>
    <source>
        <strain evidence="7 8">MMS17-SY073</strain>
    </source>
</reference>
<evidence type="ECO:0000313" key="8">
    <source>
        <dbReference type="Proteomes" id="UP000271469"/>
    </source>
</evidence>
<dbReference type="Proteomes" id="UP000271469">
    <property type="component" value="Chromosome"/>
</dbReference>
<dbReference type="Pfam" id="PF14759">
    <property type="entry name" value="Reductase_C"/>
    <property type="match status" value="1"/>
</dbReference>
<evidence type="ECO:0000256" key="4">
    <source>
        <dbReference type="ARBA" id="ARBA00023002"/>
    </source>
</evidence>
<evidence type="ECO:0000256" key="3">
    <source>
        <dbReference type="ARBA" id="ARBA00022827"/>
    </source>
</evidence>
<dbReference type="AlphaFoldDB" id="A0A3G8JUH2"/>
<dbReference type="EMBL" id="CP033972">
    <property type="protein sequence ID" value="AZG48536.1"/>
    <property type="molecule type" value="Genomic_DNA"/>
</dbReference>
<dbReference type="SUPFAM" id="SSF51905">
    <property type="entry name" value="FAD/NAD(P)-binding domain"/>
    <property type="match status" value="2"/>
</dbReference>
<dbReference type="EC" id="1.18.1.-" evidence="7"/>
<dbReference type="PRINTS" id="PR00368">
    <property type="entry name" value="FADPNR"/>
</dbReference>
<dbReference type="PANTHER" id="PTHR43557">
    <property type="entry name" value="APOPTOSIS-INDUCING FACTOR 1"/>
    <property type="match status" value="1"/>
</dbReference>
<dbReference type="InterPro" id="IPR023753">
    <property type="entry name" value="FAD/NAD-binding_dom"/>
</dbReference>
<dbReference type="GO" id="GO:0005737">
    <property type="term" value="C:cytoplasm"/>
    <property type="evidence" value="ECO:0007669"/>
    <property type="project" value="TreeGrafter"/>
</dbReference>
<dbReference type="GO" id="GO:0016651">
    <property type="term" value="F:oxidoreductase activity, acting on NAD(P)H"/>
    <property type="evidence" value="ECO:0007669"/>
    <property type="project" value="TreeGrafter"/>
</dbReference>
<dbReference type="InterPro" id="IPR016156">
    <property type="entry name" value="FAD/NAD-linked_Rdtase_dimer_sf"/>
</dbReference>
<evidence type="ECO:0000259" key="6">
    <source>
        <dbReference type="Pfam" id="PF14759"/>
    </source>
</evidence>
<comment type="cofactor">
    <cofactor evidence="1">
        <name>FAD</name>
        <dbReference type="ChEBI" id="CHEBI:57692"/>
    </cofactor>
</comment>
<keyword evidence="3" id="KW-0274">FAD</keyword>
<dbReference type="Pfam" id="PF07992">
    <property type="entry name" value="Pyr_redox_2"/>
    <property type="match status" value="1"/>
</dbReference>
<dbReference type="InterPro" id="IPR036188">
    <property type="entry name" value="FAD/NAD-bd_sf"/>
</dbReference>
<keyword evidence="4 7" id="KW-0560">Oxidoreductase</keyword>
<dbReference type="SUPFAM" id="SSF55424">
    <property type="entry name" value="FAD/NAD-linked reductases, dimerisation (C-terminal) domain"/>
    <property type="match status" value="1"/>
</dbReference>
<sequence length="393" mass="40900">MTGIVIVGTGIAGISAAERLRAEGYDGTITVLGDEPHLPYRRTVLSKDLFHADLREHRITLRPSSFWVDKGIDVITGVTVCDADADERVIRCDDGTTLGWDALILATGAVPVRPGWLHDSVPTLRTRADAEQIRLLLRGSDAVTIIGAGLIGLELAASAAAAGLDVTVCEYADRVMARALPPVISDHLAALHRAHGVSLRTGVRVVTADPDTVALRDGTHIPGPVVAAIGVQPDAGLARRLGADLGQTGIVVDDFLRSSVPGVYAAGDVAAIRHALTGEPSRAEHWLSATDQGKAVADSVLSDLTGVAARPYIEVPLAWTVQYGSNFQIVGRPGDGHDVVVDGSVSEGDATVVVRDGPRAVGAVAIGRPAAGRAFRADLATSLREAGRTPVTA</sequence>
<dbReference type="OrthoDB" id="3568330at2"/>
<feature type="domain" description="FAD/NAD(P)-binding" evidence="5">
    <location>
        <begin position="4"/>
        <end position="293"/>
    </location>
</feature>
<dbReference type="RefSeq" id="WP_124710729.1">
    <property type="nucleotide sequence ID" value="NZ_CP033972.1"/>
</dbReference>
<proteinExistence type="predicted"/>
<accession>A0A3G8JUH2</accession>
<dbReference type="InterPro" id="IPR028202">
    <property type="entry name" value="Reductase_C"/>
</dbReference>
<dbReference type="Gene3D" id="3.50.50.60">
    <property type="entry name" value="FAD/NAD(P)-binding domain"/>
    <property type="match status" value="2"/>
</dbReference>
<dbReference type="PRINTS" id="PR00411">
    <property type="entry name" value="PNDRDTASEI"/>
</dbReference>
<dbReference type="KEGG" id="gom:D7316_05153"/>
<protein>
    <submittedName>
        <fullName evidence="7">Rhodocoxin reductase</fullName>
        <ecNumber evidence="7">1.18.1.-</ecNumber>
    </submittedName>
</protein>